<keyword evidence="6" id="KW-0007">Acetylation</keyword>
<dbReference type="InterPro" id="IPR012338">
    <property type="entry name" value="Beta-lactam/transpept-like"/>
</dbReference>
<comment type="similarity">
    <text evidence="1 6">Belongs to the glutaminase family.</text>
</comment>
<dbReference type="Proteomes" id="UP000196710">
    <property type="component" value="Chromosome"/>
</dbReference>
<dbReference type="HAMAP" id="MF_00313">
    <property type="entry name" value="Glutaminase"/>
    <property type="match status" value="1"/>
</dbReference>
<evidence type="ECO:0000256" key="4">
    <source>
        <dbReference type="ARBA" id="ARBA00022801"/>
    </source>
</evidence>
<feature type="binding site" evidence="6">
    <location>
        <position position="189"/>
    </location>
    <ligand>
        <name>substrate</name>
    </ligand>
</feature>
<evidence type="ECO:0000313" key="8">
    <source>
        <dbReference type="EMBL" id="QQR29077.1"/>
    </source>
</evidence>
<feature type="binding site" evidence="6">
    <location>
        <position position="158"/>
    </location>
    <ligand>
        <name>substrate</name>
    </ligand>
</feature>
<sequence>MEELLERLLEECRPYTTAGKAADYIPELAKKDPSALGVYVIGSEGKHSWAGDCRQPFTLQSMVKPILLLQALLDNGACAIQSKVGVEATGKPFDAINAGERTLDSRHINPMVNMGAIVMCTLIHGSSYEERFQRLMKLTGQLVGDDTITIDQAVYLSEKSHGSKNRALAYLLKSHGILEDDVEEVLDCYFRACSIQVDCRGLAHMGAVLANRGRLPDSNRRIFPAPLARYVNAILMTCGMYDGSGEFAIRVGIPAKSGVSGGIMAVVPTRMGIGIYSPALDQKGNSVAGIRLLEKLSQELYLSIF</sequence>
<accession>A0A1Z2XMY1</accession>
<gene>
    <name evidence="6 8" type="primary">glsA</name>
    <name evidence="7" type="ORF">ADH66_03445</name>
    <name evidence="8" type="ORF">I5Q82_13500</name>
</gene>
<evidence type="ECO:0000256" key="5">
    <source>
        <dbReference type="ARBA" id="ARBA00049534"/>
    </source>
</evidence>
<dbReference type="SUPFAM" id="SSF56601">
    <property type="entry name" value="beta-lactamase/transpeptidase-like"/>
    <property type="match status" value="1"/>
</dbReference>
<reference evidence="9" key="2">
    <citation type="submission" date="2017-05" db="EMBL/GenBank/DDBJ databases">
        <title>Improved OligoMM genomes.</title>
        <authorList>
            <person name="Garzetti D."/>
        </authorList>
    </citation>
    <scope>NUCLEOTIDE SEQUENCE [LARGE SCALE GENOMIC DNA]</scope>
    <source>
        <strain evidence="9">KB18</strain>
    </source>
</reference>
<dbReference type="AlphaFoldDB" id="A0A1Z2XMY1"/>
<protein>
    <recommendedName>
        <fullName evidence="3 6">Glutaminase</fullName>
        <ecNumber evidence="3 6">3.5.1.2</ecNumber>
    </recommendedName>
</protein>
<keyword evidence="4 6" id="KW-0378">Hydrolase</keyword>
<dbReference type="Gene3D" id="3.40.710.10">
    <property type="entry name" value="DD-peptidase/beta-lactamase superfamily"/>
    <property type="match status" value="1"/>
</dbReference>
<dbReference type="NCBIfam" id="TIGR03814">
    <property type="entry name" value="Gln_ase"/>
    <property type="match status" value="1"/>
</dbReference>
<keyword evidence="9" id="KW-1185">Reference proteome</keyword>
<dbReference type="Proteomes" id="UP000596035">
    <property type="component" value="Chromosome"/>
</dbReference>
<organism evidence="8 10">
    <name type="scientific">Acutalibacter muris</name>
    <dbReference type="NCBI Taxonomy" id="1796620"/>
    <lineage>
        <taxon>Bacteria</taxon>
        <taxon>Bacillati</taxon>
        <taxon>Bacillota</taxon>
        <taxon>Clostridia</taxon>
        <taxon>Eubacteriales</taxon>
        <taxon>Acutalibacteraceae</taxon>
        <taxon>Acutalibacter</taxon>
    </lineage>
</organism>
<dbReference type="PANTHER" id="PTHR12544:SF29">
    <property type="entry name" value="GLUTAMINASE"/>
    <property type="match status" value="1"/>
</dbReference>
<feature type="binding site" evidence="6">
    <location>
        <position position="113"/>
    </location>
    <ligand>
        <name>substrate</name>
    </ligand>
</feature>
<dbReference type="GO" id="GO:0006543">
    <property type="term" value="P:L-glutamine catabolic process"/>
    <property type="evidence" value="ECO:0007669"/>
    <property type="project" value="TreeGrafter"/>
</dbReference>
<dbReference type="Pfam" id="PF04960">
    <property type="entry name" value="Glutaminase"/>
    <property type="match status" value="1"/>
</dbReference>
<proteinExistence type="inferred from homology"/>
<dbReference type="RefSeq" id="WP_066535654.1">
    <property type="nucleotide sequence ID" value="NZ_CAPVCI010000006.1"/>
</dbReference>
<evidence type="ECO:0000313" key="9">
    <source>
        <dbReference type="Proteomes" id="UP000196710"/>
    </source>
</evidence>
<feature type="binding site" evidence="6">
    <location>
        <position position="165"/>
    </location>
    <ligand>
        <name>substrate</name>
    </ligand>
</feature>
<evidence type="ECO:0000256" key="6">
    <source>
        <dbReference type="HAMAP-Rule" id="MF_00313"/>
    </source>
</evidence>
<evidence type="ECO:0000313" key="10">
    <source>
        <dbReference type="Proteomes" id="UP000596035"/>
    </source>
</evidence>
<evidence type="ECO:0000256" key="3">
    <source>
        <dbReference type="ARBA" id="ARBA00012918"/>
    </source>
</evidence>
<feature type="binding site" evidence="6">
    <location>
        <position position="241"/>
    </location>
    <ligand>
        <name>substrate</name>
    </ligand>
</feature>
<feature type="binding site" evidence="6">
    <location>
        <position position="259"/>
    </location>
    <ligand>
        <name>substrate</name>
    </ligand>
</feature>
<dbReference type="PANTHER" id="PTHR12544">
    <property type="entry name" value="GLUTAMINASE"/>
    <property type="match status" value="1"/>
</dbReference>
<evidence type="ECO:0000256" key="1">
    <source>
        <dbReference type="ARBA" id="ARBA00011076"/>
    </source>
</evidence>
<dbReference type="FunFam" id="3.40.710.10:FF:000005">
    <property type="entry name" value="Glutaminase"/>
    <property type="match status" value="1"/>
</dbReference>
<comment type="subunit">
    <text evidence="2 6">Homotetramer.</text>
</comment>
<evidence type="ECO:0000313" key="7">
    <source>
        <dbReference type="EMBL" id="ASB39787.1"/>
    </source>
</evidence>
<dbReference type="GO" id="GO:0004359">
    <property type="term" value="F:glutaminase activity"/>
    <property type="evidence" value="ECO:0007669"/>
    <property type="project" value="UniProtKB-UniRule"/>
</dbReference>
<reference evidence="7" key="1">
    <citation type="journal article" date="2017" name="Genome Announc.">
        <title>High-Quality Whole-Genome Sequences of the Oligo-Mouse-Microbiota Bacterial Community.</title>
        <authorList>
            <person name="Garzetti D."/>
            <person name="Brugiroux S."/>
            <person name="Bunk B."/>
            <person name="Pukall R."/>
            <person name="McCoy K.D."/>
            <person name="Macpherson A.J."/>
            <person name="Stecher B."/>
        </authorList>
    </citation>
    <scope>NUCLEOTIDE SEQUENCE</scope>
    <source>
        <strain evidence="7">KB18</strain>
    </source>
</reference>
<comment type="catalytic activity">
    <reaction evidence="5 6">
        <text>L-glutamine + H2O = L-glutamate + NH4(+)</text>
        <dbReference type="Rhea" id="RHEA:15889"/>
        <dbReference type="ChEBI" id="CHEBI:15377"/>
        <dbReference type="ChEBI" id="CHEBI:28938"/>
        <dbReference type="ChEBI" id="CHEBI:29985"/>
        <dbReference type="ChEBI" id="CHEBI:58359"/>
        <dbReference type="EC" id="3.5.1.2"/>
    </reaction>
</comment>
<name>A0A1Z2XMY1_9FIRM</name>
<dbReference type="EC" id="3.5.1.2" evidence="3 6"/>
<feature type="binding site" evidence="6">
    <location>
        <position position="61"/>
    </location>
    <ligand>
        <name>substrate</name>
    </ligand>
</feature>
<dbReference type="EMBL" id="CP065321">
    <property type="protein sequence ID" value="QQR29077.1"/>
    <property type="molecule type" value="Genomic_DNA"/>
</dbReference>
<dbReference type="EMBL" id="CP021422">
    <property type="protein sequence ID" value="ASB39787.1"/>
    <property type="molecule type" value="Genomic_DNA"/>
</dbReference>
<evidence type="ECO:0000256" key="2">
    <source>
        <dbReference type="ARBA" id="ARBA00011881"/>
    </source>
</evidence>
<dbReference type="InterPro" id="IPR015868">
    <property type="entry name" value="Glutaminase"/>
</dbReference>
<dbReference type="KEGG" id="amur:ADH66_03445"/>
<dbReference type="GO" id="GO:0006537">
    <property type="term" value="P:glutamate biosynthetic process"/>
    <property type="evidence" value="ECO:0007669"/>
    <property type="project" value="TreeGrafter"/>
</dbReference>
<reference evidence="8 10" key="3">
    <citation type="submission" date="2020-11" db="EMBL/GenBank/DDBJ databases">
        <title>Closed and high quality bacterial genomes of the OMM12 community.</title>
        <authorList>
            <person name="Marbouty M."/>
            <person name="Lamy-Besnier Q."/>
            <person name="Debarbieux L."/>
            <person name="Koszul R."/>
        </authorList>
    </citation>
    <scope>NUCLEOTIDE SEQUENCE [LARGE SCALE GENOMIC DNA]</scope>
    <source>
        <strain evidence="8 10">KB18</strain>
    </source>
</reference>